<dbReference type="GO" id="GO:0030001">
    <property type="term" value="P:metal ion transport"/>
    <property type="evidence" value="ECO:0007669"/>
    <property type="project" value="TreeGrafter"/>
</dbReference>
<name>A0A3P6PK13_DIBLA</name>
<dbReference type="AlphaFoldDB" id="A0A3P6PK13"/>
<dbReference type="PANTHER" id="PTHR13800">
    <property type="entry name" value="TRANSIENT RECEPTOR POTENTIAL CATION CHANNEL, SUBFAMILY M, MEMBER 6"/>
    <property type="match status" value="1"/>
</dbReference>
<dbReference type="Proteomes" id="UP000281553">
    <property type="component" value="Unassembled WGS sequence"/>
</dbReference>
<dbReference type="GO" id="GO:0005886">
    <property type="term" value="C:plasma membrane"/>
    <property type="evidence" value="ECO:0007669"/>
    <property type="project" value="TreeGrafter"/>
</dbReference>
<proteinExistence type="predicted"/>
<dbReference type="PANTHER" id="PTHR13800:SF1">
    <property type="entry name" value="TRANSIENT RECEPTOR POTENTIAL CATION CHANNEL TRPM"/>
    <property type="match status" value="1"/>
</dbReference>
<accession>A0A3P6PK13</accession>
<organism evidence="1 2">
    <name type="scientific">Dibothriocephalus latus</name>
    <name type="common">Fish tapeworm</name>
    <name type="synonym">Diphyllobothrium latum</name>
    <dbReference type="NCBI Taxonomy" id="60516"/>
    <lineage>
        <taxon>Eukaryota</taxon>
        <taxon>Metazoa</taxon>
        <taxon>Spiralia</taxon>
        <taxon>Lophotrochozoa</taxon>
        <taxon>Platyhelminthes</taxon>
        <taxon>Cestoda</taxon>
        <taxon>Eucestoda</taxon>
        <taxon>Diphyllobothriidea</taxon>
        <taxon>Diphyllobothriidae</taxon>
        <taxon>Dibothriocephalus</taxon>
    </lineage>
</organism>
<dbReference type="EMBL" id="UYRU01004309">
    <property type="protein sequence ID" value="VDK37232.1"/>
    <property type="molecule type" value="Genomic_DNA"/>
</dbReference>
<keyword evidence="2" id="KW-1185">Reference proteome</keyword>
<sequence>MACNILDECYSNDPPKTLNMLCMERPAYLKRSQLTLAEEGECKYFIEHQASQTCVKGVWFGNISEQISTKKVSLAEDILIQKR</sequence>
<dbReference type="InterPro" id="IPR050927">
    <property type="entry name" value="TRPM"/>
</dbReference>
<dbReference type="GO" id="GO:0005261">
    <property type="term" value="F:monoatomic cation channel activity"/>
    <property type="evidence" value="ECO:0007669"/>
    <property type="project" value="TreeGrafter"/>
</dbReference>
<evidence type="ECO:0000313" key="1">
    <source>
        <dbReference type="EMBL" id="VDK37232.1"/>
    </source>
</evidence>
<gene>
    <name evidence="1" type="ORF">DILT_LOCUS843</name>
</gene>
<reference evidence="1 2" key="1">
    <citation type="submission" date="2018-11" db="EMBL/GenBank/DDBJ databases">
        <authorList>
            <consortium name="Pathogen Informatics"/>
        </authorList>
    </citation>
    <scope>NUCLEOTIDE SEQUENCE [LARGE SCALE GENOMIC DNA]</scope>
</reference>
<evidence type="ECO:0000313" key="2">
    <source>
        <dbReference type="Proteomes" id="UP000281553"/>
    </source>
</evidence>
<protein>
    <submittedName>
        <fullName evidence="1">Uncharacterized protein</fullName>
    </submittedName>
</protein>